<accession>A0ABT7SL00</accession>
<name>A0ABT7SL00_9GAMM</name>
<evidence type="ECO:0000259" key="7">
    <source>
        <dbReference type="Pfam" id="PF06271"/>
    </source>
</evidence>
<evidence type="ECO:0000313" key="8">
    <source>
        <dbReference type="EMBL" id="MDM7856869.1"/>
    </source>
</evidence>
<comment type="subcellular location">
    <subcellularLocation>
        <location evidence="1">Cell membrane</location>
        <topology evidence="1">Multi-pass membrane protein</topology>
    </subcellularLocation>
</comment>
<keyword evidence="9" id="KW-1185">Reference proteome</keyword>
<keyword evidence="4 6" id="KW-1133">Transmembrane helix</keyword>
<keyword evidence="5 6" id="KW-0472">Membrane</keyword>
<comment type="caution">
    <text evidence="8">The sequence shown here is derived from an EMBL/GenBank/DDBJ whole genome shotgun (WGS) entry which is preliminary data.</text>
</comment>
<dbReference type="InterPro" id="IPR010432">
    <property type="entry name" value="RDD"/>
</dbReference>
<keyword evidence="3 6" id="KW-0812">Transmembrane</keyword>
<evidence type="ECO:0000256" key="1">
    <source>
        <dbReference type="ARBA" id="ARBA00004651"/>
    </source>
</evidence>
<dbReference type="RefSeq" id="WP_289409499.1">
    <property type="nucleotide sequence ID" value="NZ_JAUCDY010000001.1"/>
</dbReference>
<feature type="domain" description="RDD" evidence="7">
    <location>
        <begin position="15"/>
        <end position="151"/>
    </location>
</feature>
<dbReference type="InterPro" id="IPR051791">
    <property type="entry name" value="Pra-immunoreactive"/>
</dbReference>
<dbReference type="PANTHER" id="PTHR36115:SF10">
    <property type="entry name" value="RDD DOMAIN-CONTAINING PROTEIN"/>
    <property type="match status" value="1"/>
</dbReference>
<feature type="transmembrane region" description="Helical" evidence="6">
    <location>
        <begin position="21"/>
        <end position="42"/>
    </location>
</feature>
<evidence type="ECO:0000256" key="2">
    <source>
        <dbReference type="ARBA" id="ARBA00022475"/>
    </source>
</evidence>
<evidence type="ECO:0000256" key="3">
    <source>
        <dbReference type="ARBA" id="ARBA00022692"/>
    </source>
</evidence>
<feature type="transmembrane region" description="Helical" evidence="6">
    <location>
        <begin position="117"/>
        <end position="138"/>
    </location>
</feature>
<evidence type="ECO:0000256" key="6">
    <source>
        <dbReference type="SAM" id="Phobius"/>
    </source>
</evidence>
<dbReference type="EMBL" id="JAUCDY010000001">
    <property type="protein sequence ID" value="MDM7856869.1"/>
    <property type="molecule type" value="Genomic_DNA"/>
</dbReference>
<proteinExistence type="predicted"/>
<feature type="transmembrane region" description="Helical" evidence="6">
    <location>
        <begin position="70"/>
        <end position="88"/>
    </location>
</feature>
<dbReference type="PANTHER" id="PTHR36115">
    <property type="entry name" value="PROLINE-RICH ANTIGEN HOMOLOG-RELATED"/>
    <property type="match status" value="1"/>
</dbReference>
<dbReference type="Proteomes" id="UP001241056">
    <property type="component" value="Unassembled WGS sequence"/>
</dbReference>
<evidence type="ECO:0000313" key="9">
    <source>
        <dbReference type="Proteomes" id="UP001241056"/>
    </source>
</evidence>
<organism evidence="8 9">
    <name type="scientific">Thiopseudomonas acetoxidans</name>
    <dbReference type="NCBI Taxonomy" id="3041622"/>
    <lineage>
        <taxon>Bacteria</taxon>
        <taxon>Pseudomonadati</taxon>
        <taxon>Pseudomonadota</taxon>
        <taxon>Gammaproteobacteria</taxon>
        <taxon>Pseudomonadales</taxon>
        <taxon>Pseudomonadaceae</taxon>
        <taxon>Thiopseudomonas</taxon>
    </lineage>
</organism>
<evidence type="ECO:0000256" key="4">
    <source>
        <dbReference type="ARBA" id="ARBA00022989"/>
    </source>
</evidence>
<evidence type="ECO:0000256" key="5">
    <source>
        <dbReference type="ARBA" id="ARBA00023136"/>
    </source>
</evidence>
<dbReference type="Pfam" id="PF06271">
    <property type="entry name" value="RDD"/>
    <property type="match status" value="1"/>
</dbReference>
<reference evidence="8 9" key="1">
    <citation type="submission" date="2023-06" db="EMBL/GenBank/DDBJ databases">
        <title>Thiopseudomonas sp. CY1220 draft genome sequence.</title>
        <authorList>
            <person name="Zhao G."/>
            <person name="An M."/>
        </authorList>
    </citation>
    <scope>NUCLEOTIDE SEQUENCE [LARGE SCALE GENOMIC DNA]</scope>
    <source>
        <strain evidence="8 9">CY1220</strain>
    </source>
</reference>
<protein>
    <submittedName>
        <fullName evidence="8">RDD family protein</fullName>
    </submittedName>
</protein>
<sequence length="165" mass="19093">MSKRLLEPQGQYPKASIMRRLAAMFYDFMLVVALVMIVTWIYQQGVLRLVYGSEQLKYMAENALLDRDPILSSLLLLSIFAFFAKFWLHTGQTLGMQAWNIRVQNADGSAIDLWQALLRFVVSIISWLPLGLGFWWSIFSKNNDTWHDSYSESITVQLPKSTHKK</sequence>
<gene>
    <name evidence="8" type="ORF">QEZ41_01035</name>
</gene>
<keyword evidence="2" id="KW-1003">Cell membrane</keyword>